<feature type="compositionally biased region" description="Polar residues" evidence="1">
    <location>
        <begin position="138"/>
        <end position="147"/>
    </location>
</feature>
<feature type="compositionally biased region" description="Basic and acidic residues" evidence="1">
    <location>
        <begin position="192"/>
        <end position="205"/>
    </location>
</feature>
<dbReference type="AlphaFoldDB" id="A0AAV9MRP4"/>
<evidence type="ECO:0000313" key="2">
    <source>
        <dbReference type="EMBL" id="KAK5042876.1"/>
    </source>
</evidence>
<feature type="compositionally biased region" description="Acidic residues" evidence="1">
    <location>
        <begin position="116"/>
        <end position="126"/>
    </location>
</feature>
<feature type="compositionally biased region" description="Polar residues" evidence="1">
    <location>
        <begin position="169"/>
        <end position="179"/>
    </location>
</feature>
<evidence type="ECO:0000313" key="3">
    <source>
        <dbReference type="Proteomes" id="UP001358417"/>
    </source>
</evidence>
<feature type="compositionally biased region" description="Acidic residues" evidence="1">
    <location>
        <begin position="252"/>
        <end position="271"/>
    </location>
</feature>
<dbReference type="GeneID" id="89980564"/>
<protein>
    <submittedName>
        <fullName evidence="2">Uncharacterized protein</fullName>
    </submittedName>
</protein>
<keyword evidence="3" id="KW-1185">Reference proteome</keyword>
<sequence>MGREGVLCKTFPHLSDVINSFCGEVDGFVKRLKAQSLNPGGTEVIMRSNDNIGERVTQRVLTGCRVPDNNILDTPSFTYKDVTNVNGVLESQFDESMYASSENYGSEHPSGGSALDLDEEYSGGDDEAPTLVEIVQDNGSRNSSSHGTLHETTETSATGIFASDKSDESTTWSQTQAQLGNIFPILGDDDESMRTDDGENDKNHSDPTVSADILFRPEEGNQGGEEYSSEVEHSEEVEEEEQPQEKEKEEGGGVEEEEEMEEEDEEEDEDELDKRNDNSRMQASKKQAQQGASKKRHAPSRKPPKKRTKTNPETQVRALDSTRTLELSLGDLPELPRGTIEPHAVYLMLRGRCQHHPEEDLRLLTKLFFLIGSPSAVAQVQDAVLTIRRQMVSRTQNPTSMAHISHWLDQVELSAPLARRYGIISLSQRRRELDKWHKDQNGLRQSSRRRKSMKSNMPPRGGGTEGGGSTASKTDTAALHDLVVECYPHLRMPVRGSPNPQDDEFVRKKSQLQYRLSAARNYVLLQETISTGAVALIPIEGISAAK</sequence>
<organism evidence="2 3">
    <name type="scientific">Exophiala bonariae</name>
    <dbReference type="NCBI Taxonomy" id="1690606"/>
    <lineage>
        <taxon>Eukaryota</taxon>
        <taxon>Fungi</taxon>
        <taxon>Dikarya</taxon>
        <taxon>Ascomycota</taxon>
        <taxon>Pezizomycotina</taxon>
        <taxon>Eurotiomycetes</taxon>
        <taxon>Chaetothyriomycetidae</taxon>
        <taxon>Chaetothyriales</taxon>
        <taxon>Herpotrichiellaceae</taxon>
        <taxon>Exophiala</taxon>
    </lineage>
</organism>
<feature type="compositionally biased region" description="Acidic residues" evidence="1">
    <location>
        <begin position="227"/>
        <end position="242"/>
    </location>
</feature>
<feature type="region of interest" description="Disordered" evidence="1">
    <location>
        <begin position="138"/>
        <end position="322"/>
    </location>
</feature>
<accession>A0AAV9MRP4</accession>
<proteinExistence type="predicted"/>
<gene>
    <name evidence="2" type="ORF">LTR84_012420</name>
</gene>
<feature type="region of interest" description="Disordered" evidence="1">
    <location>
        <begin position="100"/>
        <end position="126"/>
    </location>
</feature>
<feature type="compositionally biased region" description="Gly residues" evidence="1">
    <location>
        <begin position="460"/>
        <end position="469"/>
    </location>
</feature>
<feature type="compositionally biased region" description="Low complexity" evidence="1">
    <location>
        <begin position="282"/>
        <end position="292"/>
    </location>
</feature>
<feature type="region of interest" description="Disordered" evidence="1">
    <location>
        <begin position="435"/>
        <end position="473"/>
    </location>
</feature>
<name>A0AAV9MRP4_9EURO</name>
<evidence type="ECO:0000256" key="1">
    <source>
        <dbReference type="SAM" id="MobiDB-lite"/>
    </source>
</evidence>
<dbReference type="RefSeq" id="XP_064699770.1">
    <property type="nucleotide sequence ID" value="XM_064855941.1"/>
</dbReference>
<feature type="compositionally biased region" description="Basic residues" evidence="1">
    <location>
        <begin position="293"/>
        <end position="309"/>
    </location>
</feature>
<dbReference type="Proteomes" id="UP001358417">
    <property type="component" value="Unassembled WGS sequence"/>
</dbReference>
<comment type="caution">
    <text evidence="2">The sequence shown here is derived from an EMBL/GenBank/DDBJ whole genome shotgun (WGS) entry which is preliminary data.</text>
</comment>
<reference evidence="2 3" key="1">
    <citation type="submission" date="2023-08" db="EMBL/GenBank/DDBJ databases">
        <title>Black Yeasts Isolated from many extreme environments.</title>
        <authorList>
            <person name="Coleine C."/>
            <person name="Stajich J.E."/>
            <person name="Selbmann L."/>
        </authorList>
    </citation>
    <scope>NUCLEOTIDE SEQUENCE [LARGE SCALE GENOMIC DNA]</scope>
    <source>
        <strain evidence="2 3">CCFEE 5792</strain>
    </source>
</reference>
<dbReference type="EMBL" id="JAVRRD010000073">
    <property type="protein sequence ID" value="KAK5042876.1"/>
    <property type="molecule type" value="Genomic_DNA"/>
</dbReference>